<dbReference type="InterPro" id="IPR024925">
    <property type="entry name" value="Malonyl_CoA-ACP_transAc"/>
</dbReference>
<dbReference type="STRING" id="1962263.BS637_10005"/>
<gene>
    <name evidence="7" type="ORF">BS637_10005</name>
    <name evidence="8" type="ORF">BS638_02675</name>
</gene>
<dbReference type="GO" id="GO:0005829">
    <property type="term" value="C:cytosol"/>
    <property type="evidence" value="ECO:0007669"/>
    <property type="project" value="TreeGrafter"/>
</dbReference>
<dbReference type="EMBL" id="MRAE01000004">
    <property type="protein sequence ID" value="OOO69454.1"/>
    <property type="molecule type" value="Genomic_DNA"/>
</dbReference>
<organism evidence="8 10">
    <name type="scientific">Clostridium tepidum</name>
    <dbReference type="NCBI Taxonomy" id="1962263"/>
    <lineage>
        <taxon>Bacteria</taxon>
        <taxon>Bacillati</taxon>
        <taxon>Bacillota</taxon>
        <taxon>Clostridia</taxon>
        <taxon>Eubacteriales</taxon>
        <taxon>Clostridiaceae</taxon>
        <taxon>Clostridium</taxon>
    </lineage>
</organism>
<dbReference type="InterPro" id="IPR016036">
    <property type="entry name" value="Malonyl_transacylase_ACP-bd"/>
</dbReference>
<dbReference type="InterPro" id="IPR016035">
    <property type="entry name" value="Acyl_Trfase/lysoPLipase"/>
</dbReference>
<evidence type="ECO:0000313" key="9">
    <source>
        <dbReference type="Proteomes" id="UP000190206"/>
    </source>
</evidence>
<dbReference type="SUPFAM" id="SSF52151">
    <property type="entry name" value="FabD/lysophospholipase-like"/>
    <property type="match status" value="1"/>
</dbReference>
<proteinExistence type="inferred from homology"/>
<dbReference type="InterPro" id="IPR004410">
    <property type="entry name" value="Malonyl_CoA-ACP_transAc_FabD"/>
</dbReference>
<dbReference type="AlphaFoldDB" id="A0A1S9IGK4"/>
<dbReference type="RefSeq" id="WP_078024602.1">
    <property type="nucleotide sequence ID" value="NZ_JADPGM010000011.1"/>
</dbReference>
<dbReference type="EC" id="2.3.1.39" evidence="4"/>
<comment type="caution">
    <text evidence="8">The sequence shown here is derived from an EMBL/GenBank/DDBJ whole genome shotgun (WGS) entry which is preliminary data.</text>
</comment>
<dbReference type="EMBL" id="MRAD01000009">
    <property type="protein sequence ID" value="OOO61834.1"/>
    <property type="molecule type" value="Genomic_DNA"/>
</dbReference>
<dbReference type="PANTHER" id="PTHR42681:SF1">
    <property type="entry name" value="MALONYL-COA-ACYL CARRIER PROTEIN TRANSACYLASE, MITOCHONDRIAL"/>
    <property type="match status" value="1"/>
</dbReference>
<keyword evidence="2 4" id="KW-0012">Acyltransferase</keyword>
<dbReference type="InterPro" id="IPR050858">
    <property type="entry name" value="Mal-CoA-ACP_Trans/PKS_FabD"/>
</dbReference>
<dbReference type="Proteomes" id="UP000190256">
    <property type="component" value="Unassembled WGS sequence"/>
</dbReference>
<dbReference type="NCBIfam" id="TIGR00128">
    <property type="entry name" value="fabD"/>
    <property type="match status" value="1"/>
</dbReference>
<dbReference type="GO" id="GO:0004314">
    <property type="term" value="F:[acyl-carrier-protein] S-malonyltransferase activity"/>
    <property type="evidence" value="ECO:0007669"/>
    <property type="project" value="UniProtKB-EC"/>
</dbReference>
<feature type="domain" description="Malonyl-CoA:ACP transacylase (MAT)" evidence="6">
    <location>
        <begin position="7"/>
        <end position="299"/>
    </location>
</feature>
<dbReference type="InterPro" id="IPR001227">
    <property type="entry name" value="Ac_transferase_dom_sf"/>
</dbReference>
<sequence length="316" mass="35006">MSKIAFIFSGQGAQYVGMGKDLYKEIPECRKIFEIGERELQIPLTKICFEGPKDEISKTENTQPAILTVSIAAMKALEKYGVKPDVTAGLSLGEYSALICSNVIDFKDAVSLVRKRGQYMESAVPNGIGTMAAIIGLKKETVKEICDDLKEFGIVQIANINCPGQIVISGEVNAVEKACEMAKEKRALKCVRLSVSGPFHSVMLKEAGENLYKELQNINLKSIDIPFITNVTGDFVKNINEIKDLLRKQVMSTVLWEDSIKRMIDFGVDIFIEIGPSKVLSGFVKKINRKVTILNVEDMDSFNKTIDKLQTIKIIG</sequence>
<dbReference type="FunFam" id="3.30.70.250:FF:000001">
    <property type="entry name" value="Malonyl CoA-acyl carrier protein transacylase"/>
    <property type="match status" value="1"/>
</dbReference>
<keyword evidence="9" id="KW-1185">Reference proteome</keyword>
<reference evidence="8 10" key="2">
    <citation type="submission" date="2016-12" db="EMBL/GenBank/DDBJ databases">
        <title>Clostridium tepidum sp. nov., a close relative of Clostridium sporogenes and Clostridium botulinum Group I.</title>
        <authorList>
            <person name="Dobritsa A.P."/>
            <person name="Kutumbaka K.K."/>
            <person name="Werner K."/>
            <person name="Wiedmann M."/>
            <person name="Asmus A."/>
            <person name="Samadpour M."/>
        </authorList>
    </citation>
    <scope>NUCLEOTIDE SEQUENCE [LARGE SCALE GENOMIC DNA]</scope>
    <source>
        <strain evidence="8 10">IEH 97212</strain>
    </source>
</reference>
<dbReference type="Pfam" id="PF00698">
    <property type="entry name" value="Acyl_transf_1"/>
    <property type="match status" value="1"/>
</dbReference>
<protein>
    <recommendedName>
        <fullName evidence="4">Malonyl CoA-acyl carrier protein transacylase</fullName>
        <ecNumber evidence="4">2.3.1.39</ecNumber>
    </recommendedName>
</protein>
<evidence type="ECO:0000256" key="5">
    <source>
        <dbReference type="PIRSR" id="PIRSR000446-1"/>
    </source>
</evidence>
<dbReference type="Gene3D" id="3.40.366.10">
    <property type="entry name" value="Malonyl-Coenzyme A Acyl Carrier Protein, domain 2"/>
    <property type="match status" value="1"/>
</dbReference>
<evidence type="ECO:0000256" key="3">
    <source>
        <dbReference type="ARBA" id="ARBA00048462"/>
    </source>
</evidence>
<evidence type="ECO:0000313" key="7">
    <source>
        <dbReference type="EMBL" id="OOO61834.1"/>
    </source>
</evidence>
<dbReference type="OrthoDB" id="9805460at2"/>
<feature type="active site" evidence="5">
    <location>
        <position position="200"/>
    </location>
</feature>
<dbReference type="Gene3D" id="3.30.70.250">
    <property type="entry name" value="Malonyl-CoA ACP transacylase, ACP-binding"/>
    <property type="match status" value="1"/>
</dbReference>
<dbReference type="GO" id="GO:0006633">
    <property type="term" value="P:fatty acid biosynthetic process"/>
    <property type="evidence" value="ECO:0007669"/>
    <property type="project" value="TreeGrafter"/>
</dbReference>
<evidence type="ECO:0000313" key="8">
    <source>
        <dbReference type="EMBL" id="OOO69454.1"/>
    </source>
</evidence>
<evidence type="ECO:0000256" key="1">
    <source>
        <dbReference type="ARBA" id="ARBA00022679"/>
    </source>
</evidence>
<dbReference type="InterPro" id="IPR014043">
    <property type="entry name" value="Acyl_transferase_dom"/>
</dbReference>
<dbReference type="SMART" id="SM00827">
    <property type="entry name" value="PKS_AT"/>
    <property type="match status" value="1"/>
</dbReference>
<dbReference type="Proteomes" id="UP000190206">
    <property type="component" value="Unassembled WGS sequence"/>
</dbReference>
<evidence type="ECO:0000256" key="4">
    <source>
        <dbReference type="PIRNR" id="PIRNR000446"/>
    </source>
</evidence>
<evidence type="ECO:0000256" key="2">
    <source>
        <dbReference type="ARBA" id="ARBA00023315"/>
    </source>
</evidence>
<comment type="catalytic activity">
    <reaction evidence="3 4">
        <text>holo-[ACP] + malonyl-CoA = malonyl-[ACP] + CoA</text>
        <dbReference type="Rhea" id="RHEA:41792"/>
        <dbReference type="Rhea" id="RHEA-COMP:9623"/>
        <dbReference type="Rhea" id="RHEA-COMP:9685"/>
        <dbReference type="ChEBI" id="CHEBI:57287"/>
        <dbReference type="ChEBI" id="CHEBI:57384"/>
        <dbReference type="ChEBI" id="CHEBI:64479"/>
        <dbReference type="ChEBI" id="CHEBI:78449"/>
        <dbReference type="EC" id="2.3.1.39"/>
    </reaction>
</comment>
<dbReference type="SUPFAM" id="SSF55048">
    <property type="entry name" value="Probable ACP-binding domain of malonyl-CoA ACP transacylase"/>
    <property type="match status" value="1"/>
</dbReference>
<accession>A0A1S9IGK4</accession>
<comment type="similarity">
    <text evidence="4">Belongs to the fabD family.</text>
</comment>
<evidence type="ECO:0000259" key="6">
    <source>
        <dbReference type="SMART" id="SM00827"/>
    </source>
</evidence>
<name>A0A1S9IGK4_9CLOT</name>
<feature type="active site" evidence="5">
    <location>
        <position position="91"/>
    </location>
</feature>
<evidence type="ECO:0000313" key="10">
    <source>
        <dbReference type="Proteomes" id="UP000190256"/>
    </source>
</evidence>
<dbReference type="PANTHER" id="PTHR42681">
    <property type="entry name" value="MALONYL-COA-ACYL CARRIER PROTEIN TRANSACYLASE, MITOCHONDRIAL"/>
    <property type="match status" value="1"/>
</dbReference>
<reference evidence="7 9" key="1">
    <citation type="submission" date="2016-12" db="EMBL/GenBank/DDBJ databases">
        <title>Clostridium tepidum sp. nov., a close relative of Clostridium sporogenes and Clostridium botulinum Group I.</title>
        <authorList>
            <person name="Dobritsa A.P."/>
            <person name="Kutumbaka K."/>
            <person name="Werner K."/>
            <person name="Samadpour M."/>
        </authorList>
    </citation>
    <scope>NUCLEOTIDE SEQUENCE [LARGE SCALE GENOMIC DNA]</scope>
    <source>
        <strain evidence="7 9">PE</strain>
    </source>
</reference>
<keyword evidence="1 4" id="KW-0808">Transferase</keyword>
<dbReference type="PIRSF" id="PIRSF000446">
    <property type="entry name" value="Mct"/>
    <property type="match status" value="1"/>
</dbReference>